<reference evidence="1 2" key="1">
    <citation type="submission" date="2018-10" db="EMBL/GenBank/DDBJ databases">
        <title>Corynebacterium macginleyi genome sequencing and assembly of the type strain and two clinical samples.</title>
        <authorList>
            <person name="Bernier A.-M."/>
            <person name="Bernard K."/>
        </authorList>
    </citation>
    <scope>NUCLEOTIDE SEQUENCE [LARGE SCALE GENOMIC DNA]</scope>
    <source>
        <strain evidence="1 2">NML 120205</strain>
    </source>
</reference>
<organism evidence="1 2">
    <name type="scientific">Corynebacterium macginleyi</name>
    <dbReference type="NCBI Taxonomy" id="38290"/>
    <lineage>
        <taxon>Bacteria</taxon>
        <taxon>Bacillati</taxon>
        <taxon>Actinomycetota</taxon>
        <taxon>Actinomycetes</taxon>
        <taxon>Mycobacteriales</taxon>
        <taxon>Corynebacteriaceae</taxon>
        <taxon>Corynebacterium</taxon>
    </lineage>
</organism>
<dbReference type="RefSeq" id="WP_121928245.1">
    <property type="nucleotide sequence ID" value="NZ_CP068291.1"/>
</dbReference>
<evidence type="ECO:0000313" key="2">
    <source>
        <dbReference type="Proteomes" id="UP000270649"/>
    </source>
</evidence>
<protein>
    <submittedName>
        <fullName evidence="1">DUF885 domain-containing protein</fullName>
    </submittedName>
</protein>
<sequence length="556" mass="62247">MSSEQTAKRQPSLLDASCDNFVHDLAELSPTDATAWGIDGFEGELQDFSPDYFEAVADRTRDMVADLDALDDTTDESDDDDDFDDVDYVTAAVLRDRLCLDLDLHHHGEDIRSLNNIASPVQTIRDSLLLMPQDTPEDREAIRSRLAKVKGSLDGYRESLKEAASHGMVAPHRQISEVIVQCERLADADSMLEGLGLDPDSAEVKKAKEAFGEFSDWLSNDLQPQSSNKDAVGRERYERFSKLFVGDAVDLDEAYEWGLDQVRFLRGEQEKVAHELYGSECSVRSAMRKLNHEERYTLRGTDALVEWMQGKADAVIAELNGKEFDIPAEVEEIECRIDPAGTGGIFYTPPSDDFSRPGRMWWSVPEGQDTFHTWQELTTVHHEGVPGHHLQLGFALVQEDLNLWRRAVTWNSGHGEGWALYAEQLMAELGYMDDPGVRMGLLDAQRLRAARVVVDIGLHLGKKLPDCTVSGVWDKAHVKTYMRENTAMDDANLNFEVNRYLGWPGQAPSYALGQRLWQETRAAAEEQGMSAREFHSAALALGSVPMSVLREAVLNN</sequence>
<dbReference type="PANTHER" id="PTHR33361:SF2">
    <property type="entry name" value="DUF885 DOMAIN-CONTAINING PROTEIN"/>
    <property type="match status" value="1"/>
</dbReference>
<dbReference type="EMBL" id="REGC01000020">
    <property type="protein sequence ID" value="RMB56723.1"/>
    <property type="molecule type" value="Genomic_DNA"/>
</dbReference>
<name>A0A3M0G489_9CORY</name>
<evidence type="ECO:0000313" key="1">
    <source>
        <dbReference type="EMBL" id="RMB56723.1"/>
    </source>
</evidence>
<dbReference type="AlphaFoldDB" id="A0A3M0G489"/>
<proteinExistence type="predicted"/>
<comment type="caution">
    <text evidence="1">The sequence shown here is derived from an EMBL/GenBank/DDBJ whole genome shotgun (WGS) entry which is preliminary data.</text>
</comment>
<accession>A0A3M0G489</accession>
<dbReference type="Proteomes" id="UP000270649">
    <property type="component" value="Unassembled WGS sequence"/>
</dbReference>
<dbReference type="Pfam" id="PF05960">
    <property type="entry name" value="DUF885"/>
    <property type="match status" value="1"/>
</dbReference>
<dbReference type="InterPro" id="IPR010281">
    <property type="entry name" value="DUF885"/>
</dbReference>
<gene>
    <name evidence="1" type="ORF">D9543_10750</name>
</gene>
<dbReference type="PANTHER" id="PTHR33361">
    <property type="entry name" value="GLR0591 PROTEIN"/>
    <property type="match status" value="1"/>
</dbReference>